<organism evidence="2 3">
    <name type="scientific">Paraglomus occultum</name>
    <dbReference type="NCBI Taxonomy" id="144539"/>
    <lineage>
        <taxon>Eukaryota</taxon>
        <taxon>Fungi</taxon>
        <taxon>Fungi incertae sedis</taxon>
        <taxon>Mucoromycota</taxon>
        <taxon>Glomeromycotina</taxon>
        <taxon>Glomeromycetes</taxon>
        <taxon>Paraglomerales</taxon>
        <taxon>Paraglomeraceae</taxon>
        <taxon>Paraglomus</taxon>
    </lineage>
</organism>
<feature type="compositionally biased region" description="Polar residues" evidence="1">
    <location>
        <begin position="517"/>
        <end position="536"/>
    </location>
</feature>
<accession>A0A9N9CSU4</accession>
<dbReference type="InterPro" id="IPR013761">
    <property type="entry name" value="SAM/pointed_sf"/>
</dbReference>
<feature type="non-terminal residue" evidence="2">
    <location>
        <position position="564"/>
    </location>
</feature>
<dbReference type="AlphaFoldDB" id="A0A9N9CSU4"/>
<keyword evidence="3" id="KW-1185">Reference proteome</keyword>
<protein>
    <submittedName>
        <fullName evidence="2">8683_t:CDS:1</fullName>
    </submittedName>
</protein>
<comment type="caution">
    <text evidence="2">The sequence shown here is derived from an EMBL/GenBank/DDBJ whole genome shotgun (WGS) entry which is preliminary data.</text>
</comment>
<gene>
    <name evidence="2" type="ORF">POCULU_LOCUS8081</name>
</gene>
<name>A0A9N9CSU4_9GLOM</name>
<dbReference type="Proteomes" id="UP000789572">
    <property type="component" value="Unassembled WGS sequence"/>
</dbReference>
<dbReference type="OrthoDB" id="2449165at2759"/>
<evidence type="ECO:0000313" key="2">
    <source>
        <dbReference type="EMBL" id="CAG8613817.1"/>
    </source>
</evidence>
<proteinExistence type="predicted"/>
<feature type="compositionally biased region" description="Acidic residues" evidence="1">
    <location>
        <begin position="482"/>
        <end position="503"/>
    </location>
</feature>
<evidence type="ECO:0000256" key="1">
    <source>
        <dbReference type="SAM" id="MobiDB-lite"/>
    </source>
</evidence>
<feature type="region of interest" description="Disordered" evidence="1">
    <location>
        <begin position="481"/>
        <end position="536"/>
    </location>
</feature>
<evidence type="ECO:0000313" key="3">
    <source>
        <dbReference type="Proteomes" id="UP000789572"/>
    </source>
</evidence>
<reference evidence="2" key="1">
    <citation type="submission" date="2021-06" db="EMBL/GenBank/DDBJ databases">
        <authorList>
            <person name="Kallberg Y."/>
            <person name="Tangrot J."/>
            <person name="Rosling A."/>
        </authorList>
    </citation>
    <scope>NUCLEOTIDE SEQUENCE</scope>
    <source>
        <strain evidence="2">IA702</strain>
    </source>
</reference>
<sequence length="564" mass="64976">MSLHDLIPSSPVSTTSTLTEERSTRMMANVIKNYKMEELIDYLRRQDLDLIEADFKIFRNERISGRAFLRTTEEKFRNIGFTYGTATVLVNFIEEITDQKLRSFSSYKILDELKDVLLFEKIDDDDKALEQCMNEIILWLTNVKSMIEANEATRCEFISSILHASISIVRRMTNKEIHIELQRDISGEEASGRVDYAITGMEDLLCITEGKPRNVKIGYFQNIKQLESSFHINKKKQTADEAFKAEDYDYLYGIVSTDTSLIKKLSDQLDNLPGKIVESLCTSTTKTDYSSASSVNWRRFKPIAESVTKWDIEAEPDFPTDTNEIRRLTNDIKGRIMLNGIAREDQNEILVTADVCPHLNVLLQDRRLKFSSKKQSFQSHRYHLKAWQRKFSQVQVLGPLDFLTSSLSQVYEVEAGYCMLTNGVVWYLFKGIIHNDDLTIQCAGPYWSASTDLTKVLLHIFNEIEKKLIAEPIDMILSVSEHEDDNDEGSNEEMEGNDRDENDLSNIQQDVMDMDNRSQQQNQHSESQGNYQFQNYTTNNIKSNAKCYKKGFNKSLKSLPDYSS</sequence>
<dbReference type="EMBL" id="CAJVPJ010002132">
    <property type="protein sequence ID" value="CAG8613817.1"/>
    <property type="molecule type" value="Genomic_DNA"/>
</dbReference>
<dbReference type="Gene3D" id="1.10.150.50">
    <property type="entry name" value="Transcription Factor, Ets-1"/>
    <property type="match status" value="1"/>
</dbReference>